<organism evidence="3 4">
    <name type="scientific">Dendryphion nanum</name>
    <dbReference type="NCBI Taxonomy" id="256645"/>
    <lineage>
        <taxon>Eukaryota</taxon>
        <taxon>Fungi</taxon>
        <taxon>Dikarya</taxon>
        <taxon>Ascomycota</taxon>
        <taxon>Pezizomycotina</taxon>
        <taxon>Dothideomycetes</taxon>
        <taxon>Pleosporomycetidae</taxon>
        <taxon>Pleosporales</taxon>
        <taxon>Torulaceae</taxon>
        <taxon>Dendryphion</taxon>
    </lineage>
</organism>
<feature type="transmembrane region" description="Helical" evidence="2">
    <location>
        <begin position="175"/>
        <end position="194"/>
    </location>
</feature>
<evidence type="ECO:0000313" key="3">
    <source>
        <dbReference type="EMBL" id="KAH7117881.1"/>
    </source>
</evidence>
<keyword evidence="2" id="KW-0812">Transmembrane</keyword>
<evidence type="ECO:0000256" key="2">
    <source>
        <dbReference type="SAM" id="Phobius"/>
    </source>
</evidence>
<feature type="region of interest" description="Disordered" evidence="1">
    <location>
        <begin position="1"/>
        <end position="26"/>
    </location>
</feature>
<comment type="caution">
    <text evidence="3">The sequence shown here is derived from an EMBL/GenBank/DDBJ whole genome shotgun (WGS) entry which is preliminary data.</text>
</comment>
<sequence>MNSSHNAPQFDPKPVPNTTISPFPTPPAPRTLKKAISAFLKYWTKPFFAWSIYALTLYIALSAEKADGFLGHVDAVRGTWILTLLAKGGDIAFAFAVEDTCDTIAYRTLAWRRSIEGMVASGKVTPEKAKRRQKLEWFLALTSTTGVEGLGKILWGEGTRGQRRVVGGKIRGLALARLVFIFVLIPGPGMLLVANMDQKTLFFPTRSMEVSAGLAVYDPSLAITFRNAVGPTISGLMSSMLRDRSMIWEMAPISKECRRSRDCRSYLIAGPALTVAPWPFTIEEVNVDGFRLKNTPFSQVEFWEPSQNFTASESRDCTLYGGLNRTESYSFPICMIQQGSAAEPILAAWKVCTGGYTQNGTCLFASSRDQRSWTSWVQFYRRNATLTFSRSTFTIEEIDDVSTHQILQITPGDLFEAFNSVLYRPFQSTNDVRYDLNSDRYTRTQHIGLNLYRGISSDRGAGLTFGHDWLRNLLAMPLYIFQPTITSAGAEIPGVENGTQVAPNLPKENYVQGSYCVASKRAVPAFEFVLSYAVLAGVVLMFITLGKMACSVLSGYVETSDFPLLDFRALTVIINEEPEEIQLSSRLNEKVYEEGKMFEQIKGLKIALRKS</sequence>
<proteinExistence type="predicted"/>
<evidence type="ECO:0000313" key="4">
    <source>
        <dbReference type="Proteomes" id="UP000700596"/>
    </source>
</evidence>
<accession>A0A9P9DFM8</accession>
<dbReference type="EMBL" id="JAGMWT010000013">
    <property type="protein sequence ID" value="KAH7117881.1"/>
    <property type="molecule type" value="Genomic_DNA"/>
</dbReference>
<protein>
    <submittedName>
        <fullName evidence="3">Uncharacterized protein</fullName>
    </submittedName>
</protein>
<keyword evidence="4" id="KW-1185">Reference proteome</keyword>
<evidence type="ECO:0000256" key="1">
    <source>
        <dbReference type="SAM" id="MobiDB-lite"/>
    </source>
</evidence>
<gene>
    <name evidence="3" type="ORF">B0J11DRAFT_592362</name>
</gene>
<dbReference type="AlphaFoldDB" id="A0A9P9DFM8"/>
<keyword evidence="2" id="KW-1133">Transmembrane helix</keyword>
<dbReference type="OrthoDB" id="5139479at2759"/>
<name>A0A9P9DFM8_9PLEO</name>
<keyword evidence="2" id="KW-0472">Membrane</keyword>
<reference evidence="3" key="1">
    <citation type="journal article" date="2021" name="Nat. Commun.">
        <title>Genetic determinants of endophytism in the Arabidopsis root mycobiome.</title>
        <authorList>
            <person name="Mesny F."/>
            <person name="Miyauchi S."/>
            <person name="Thiergart T."/>
            <person name="Pickel B."/>
            <person name="Atanasova L."/>
            <person name="Karlsson M."/>
            <person name="Huettel B."/>
            <person name="Barry K.W."/>
            <person name="Haridas S."/>
            <person name="Chen C."/>
            <person name="Bauer D."/>
            <person name="Andreopoulos W."/>
            <person name="Pangilinan J."/>
            <person name="LaButti K."/>
            <person name="Riley R."/>
            <person name="Lipzen A."/>
            <person name="Clum A."/>
            <person name="Drula E."/>
            <person name="Henrissat B."/>
            <person name="Kohler A."/>
            <person name="Grigoriev I.V."/>
            <person name="Martin F.M."/>
            <person name="Hacquard S."/>
        </authorList>
    </citation>
    <scope>NUCLEOTIDE SEQUENCE</scope>
    <source>
        <strain evidence="3">MPI-CAGE-CH-0243</strain>
    </source>
</reference>
<feature type="transmembrane region" description="Helical" evidence="2">
    <location>
        <begin position="47"/>
        <end position="63"/>
    </location>
</feature>
<dbReference type="Proteomes" id="UP000700596">
    <property type="component" value="Unassembled WGS sequence"/>
</dbReference>
<feature type="transmembrane region" description="Helical" evidence="2">
    <location>
        <begin position="529"/>
        <end position="557"/>
    </location>
</feature>